<gene>
    <name evidence="1" type="ORF">TM448A04093_0005</name>
</gene>
<protein>
    <recommendedName>
        <fullName evidence="2">C2H2-type domain-containing protein</fullName>
    </recommendedName>
</protein>
<name>A0A6H2A262_9ZZZZ</name>
<dbReference type="AlphaFoldDB" id="A0A6H2A262"/>
<sequence length="59" mass="6809">MKLKTAGSGSLATASQCKEWTLGGGQIRYWCPWCREWFWMKDNPACIRHKAIHRNGGRQ</sequence>
<dbReference type="EMBL" id="MT144457">
    <property type="protein sequence ID" value="QJA53858.1"/>
    <property type="molecule type" value="Genomic_DNA"/>
</dbReference>
<organism evidence="1">
    <name type="scientific">viral metagenome</name>
    <dbReference type="NCBI Taxonomy" id="1070528"/>
    <lineage>
        <taxon>unclassified sequences</taxon>
        <taxon>metagenomes</taxon>
        <taxon>organismal metagenomes</taxon>
    </lineage>
</organism>
<proteinExistence type="predicted"/>
<reference evidence="1" key="1">
    <citation type="submission" date="2020-03" db="EMBL/GenBank/DDBJ databases">
        <title>The deep terrestrial virosphere.</title>
        <authorList>
            <person name="Holmfeldt K."/>
            <person name="Nilsson E."/>
            <person name="Simone D."/>
            <person name="Lopez-Fernandez M."/>
            <person name="Wu X."/>
            <person name="de Brujin I."/>
            <person name="Lundin D."/>
            <person name="Andersson A."/>
            <person name="Bertilsson S."/>
            <person name="Dopson M."/>
        </authorList>
    </citation>
    <scope>NUCLEOTIDE SEQUENCE</scope>
    <source>
        <strain evidence="1">TM448A04093</strain>
    </source>
</reference>
<evidence type="ECO:0000313" key="1">
    <source>
        <dbReference type="EMBL" id="QJA53858.1"/>
    </source>
</evidence>
<accession>A0A6H2A262</accession>
<evidence type="ECO:0008006" key="2">
    <source>
        <dbReference type="Google" id="ProtNLM"/>
    </source>
</evidence>